<dbReference type="EMBL" id="FNFO01000005">
    <property type="protein sequence ID" value="SDL31117.1"/>
    <property type="molecule type" value="Genomic_DNA"/>
</dbReference>
<proteinExistence type="predicted"/>
<organism evidence="1 2">
    <name type="scientific">Catalinimonas alkaloidigena</name>
    <dbReference type="NCBI Taxonomy" id="1075417"/>
    <lineage>
        <taxon>Bacteria</taxon>
        <taxon>Pseudomonadati</taxon>
        <taxon>Bacteroidota</taxon>
        <taxon>Cytophagia</taxon>
        <taxon>Cytophagales</taxon>
        <taxon>Catalimonadaceae</taxon>
        <taxon>Catalinimonas</taxon>
    </lineage>
</organism>
<dbReference type="Proteomes" id="UP000198510">
    <property type="component" value="Unassembled WGS sequence"/>
</dbReference>
<keyword evidence="2" id="KW-1185">Reference proteome</keyword>
<protein>
    <submittedName>
        <fullName evidence="1">Uncharacterized protein</fullName>
    </submittedName>
</protein>
<sequence length="50" mass="5916">MPECNDFPIIGIVLAKSEDRYLLLPLIYLPRPCYKLLSYPYRMPPLPYQT</sequence>
<reference evidence="1 2" key="1">
    <citation type="submission" date="2016-10" db="EMBL/GenBank/DDBJ databases">
        <authorList>
            <person name="de Groot N.N."/>
        </authorList>
    </citation>
    <scope>NUCLEOTIDE SEQUENCE [LARGE SCALE GENOMIC DNA]</scope>
    <source>
        <strain evidence="1 2">DSM 25186</strain>
    </source>
</reference>
<evidence type="ECO:0000313" key="2">
    <source>
        <dbReference type="Proteomes" id="UP000198510"/>
    </source>
</evidence>
<name>A0A1G9J0T4_9BACT</name>
<evidence type="ECO:0000313" key="1">
    <source>
        <dbReference type="EMBL" id="SDL31117.1"/>
    </source>
</evidence>
<dbReference type="AlphaFoldDB" id="A0A1G9J0T4"/>
<accession>A0A1G9J0T4</accession>
<gene>
    <name evidence="1" type="ORF">SAMN05421823_105168</name>
</gene>